<proteinExistence type="predicted"/>
<gene>
    <name evidence="1" type="ORF">V2W30_02905</name>
</gene>
<evidence type="ECO:0000313" key="1">
    <source>
        <dbReference type="EMBL" id="WWQ62414.1"/>
    </source>
</evidence>
<keyword evidence="2" id="KW-1185">Reference proteome</keyword>
<organism evidence="1 2">
    <name type="scientific">Streptomyces citrinus</name>
    <dbReference type="NCBI Taxonomy" id="3118173"/>
    <lineage>
        <taxon>Bacteria</taxon>
        <taxon>Bacillati</taxon>
        <taxon>Actinomycetota</taxon>
        <taxon>Actinomycetes</taxon>
        <taxon>Kitasatosporales</taxon>
        <taxon>Streptomycetaceae</taxon>
        <taxon>Streptomyces</taxon>
    </lineage>
</organism>
<sequence length="303" mass="32676">MSNAPASAAPSAPRLTPLTDLHAPAGTRRLVWLAQDAHDTPVGSAFLRLFDRDGQRHLAEVDLRVHPAQRRSGVGSRLLEAAVEVAREDGRRSVLASADGGSPGELFLAARKFRRVLRMTYARLPLADADTEALTASAGRPRPGYRLTEWTGTVPDELAESFTASRRAMDDMPMDDADYGQVAWDVERVRAVAEAVANRGDLLHTVAAIDESDGSVAGFTELVVPGGGTGDGQHYGTGVLPEHRGHGLAHWMKAHQILLVRERHPALTGLMADTADSNVPMRTVNDALGYVPTHQSCEYQLDL</sequence>
<protein>
    <submittedName>
        <fullName evidence="1">GNAT family N-acetyltransferase</fullName>
    </submittedName>
</protein>
<evidence type="ECO:0000313" key="2">
    <source>
        <dbReference type="Proteomes" id="UP001432251"/>
    </source>
</evidence>
<name>A0ACD5A5M2_9ACTN</name>
<accession>A0ACD5A5M2</accession>
<dbReference type="EMBL" id="CP146022">
    <property type="protein sequence ID" value="WWQ62414.1"/>
    <property type="molecule type" value="Genomic_DNA"/>
</dbReference>
<reference evidence="1" key="1">
    <citation type="journal article" date="2025" name="Int. J. Syst. Evol. Microbiol.">
        <title>Streptomyces citrinus sp. nov., with yellow diffusible pigment.</title>
        <authorList>
            <person name="He Y."/>
            <person name="Yang E."/>
            <person name="Xu J."/>
            <person name="Sun Y."/>
            <person name="Sun L."/>
        </authorList>
    </citation>
    <scope>NUCLEOTIDE SEQUENCE</scope>
    <source>
        <strain evidence="1">Q6</strain>
    </source>
</reference>
<dbReference type="Proteomes" id="UP001432251">
    <property type="component" value="Chromosome"/>
</dbReference>